<name>X0VJ95_9ZZZZ</name>
<dbReference type="EMBL" id="BARS01024733">
    <property type="protein sequence ID" value="GAG11282.1"/>
    <property type="molecule type" value="Genomic_DNA"/>
</dbReference>
<sequence>MLAAIVGPFYLIYGLSILLYVKQWKKVVAAFEQNHFIMMPLAFFGLVIGLILINMYNVWEWSIYVVITLTGWIVLIKSAFYLLAPGAWIKTVLRHKWLKMDSYFYFWGAALLIIGAWLSYNAYIM</sequence>
<feature type="transmembrane region" description="Helical" evidence="1">
    <location>
        <begin position="6"/>
        <end position="24"/>
    </location>
</feature>
<gene>
    <name evidence="2" type="ORF">S01H1_39218</name>
</gene>
<keyword evidence="1" id="KW-0472">Membrane</keyword>
<protein>
    <submittedName>
        <fullName evidence="2">Uncharacterized protein</fullName>
    </submittedName>
</protein>
<organism evidence="2">
    <name type="scientific">marine sediment metagenome</name>
    <dbReference type="NCBI Taxonomy" id="412755"/>
    <lineage>
        <taxon>unclassified sequences</taxon>
        <taxon>metagenomes</taxon>
        <taxon>ecological metagenomes</taxon>
    </lineage>
</organism>
<accession>X0VJ95</accession>
<dbReference type="AlphaFoldDB" id="X0VJ95"/>
<comment type="caution">
    <text evidence="2">The sequence shown here is derived from an EMBL/GenBank/DDBJ whole genome shotgun (WGS) entry which is preliminary data.</text>
</comment>
<feature type="transmembrane region" description="Helical" evidence="1">
    <location>
        <begin position="61"/>
        <end position="83"/>
    </location>
</feature>
<keyword evidence="1" id="KW-1133">Transmembrane helix</keyword>
<reference evidence="2" key="1">
    <citation type="journal article" date="2014" name="Front. Microbiol.">
        <title>High frequency of phylogenetically diverse reductive dehalogenase-homologous genes in deep subseafloor sedimentary metagenomes.</title>
        <authorList>
            <person name="Kawai M."/>
            <person name="Futagami T."/>
            <person name="Toyoda A."/>
            <person name="Takaki Y."/>
            <person name="Nishi S."/>
            <person name="Hori S."/>
            <person name="Arai W."/>
            <person name="Tsubouchi T."/>
            <person name="Morono Y."/>
            <person name="Uchiyama I."/>
            <person name="Ito T."/>
            <person name="Fujiyama A."/>
            <person name="Inagaki F."/>
            <person name="Takami H."/>
        </authorList>
    </citation>
    <scope>NUCLEOTIDE SEQUENCE</scope>
    <source>
        <strain evidence="2">Expedition CK06-06</strain>
    </source>
</reference>
<keyword evidence="1" id="KW-0812">Transmembrane</keyword>
<evidence type="ECO:0000256" key="1">
    <source>
        <dbReference type="SAM" id="Phobius"/>
    </source>
</evidence>
<feature type="transmembrane region" description="Helical" evidence="1">
    <location>
        <begin position="36"/>
        <end position="55"/>
    </location>
</feature>
<evidence type="ECO:0000313" key="2">
    <source>
        <dbReference type="EMBL" id="GAG11282.1"/>
    </source>
</evidence>
<proteinExistence type="predicted"/>
<feature type="transmembrane region" description="Helical" evidence="1">
    <location>
        <begin position="104"/>
        <end position="124"/>
    </location>
</feature>